<keyword evidence="6" id="KW-0418">Kinase</keyword>
<dbReference type="InterPro" id="IPR011006">
    <property type="entry name" value="CheY-like_superfamily"/>
</dbReference>
<comment type="caution">
    <text evidence="6">The sequence shown here is derived from an EMBL/GenBank/DDBJ whole genome shotgun (WGS) entry which is preliminary data.</text>
</comment>
<keyword evidence="6" id="KW-0808">Transferase</keyword>
<accession>A0ABR2HRY0</accession>
<dbReference type="SUPFAM" id="SSF52172">
    <property type="entry name" value="CheY-like"/>
    <property type="match status" value="1"/>
</dbReference>
<dbReference type="InterPro" id="IPR001789">
    <property type="entry name" value="Sig_transdc_resp-reg_receiver"/>
</dbReference>
<dbReference type="Proteomes" id="UP001390339">
    <property type="component" value="Unassembled WGS sequence"/>
</dbReference>
<feature type="region of interest" description="Disordered" evidence="4">
    <location>
        <begin position="160"/>
        <end position="190"/>
    </location>
</feature>
<dbReference type="Pfam" id="PF00072">
    <property type="entry name" value="Response_reg"/>
    <property type="match status" value="1"/>
</dbReference>
<protein>
    <submittedName>
        <fullName evidence="6">Histidine kinase G7</fullName>
    </submittedName>
</protein>
<evidence type="ECO:0000256" key="2">
    <source>
        <dbReference type="ARBA" id="ARBA00023012"/>
    </source>
</evidence>
<evidence type="ECO:0000313" key="6">
    <source>
        <dbReference type="EMBL" id="KAK8851838.1"/>
    </source>
</evidence>
<keyword evidence="1" id="KW-0597">Phosphoprotein</keyword>
<evidence type="ECO:0000256" key="4">
    <source>
        <dbReference type="SAM" id="MobiDB-lite"/>
    </source>
</evidence>
<keyword evidence="2" id="KW-0902">Two-component regulatory system</keyword>
<dbReference type="PANTHER" id="PTHR45339:SF1">
    <property type="entry name" value="HYBRID SIGNAL TRANSDUCTION HISTIDINE KINASE J"/>
    <property type="match status" value="1"/>
</dbReference>
<dbReference type="PROSITE" id="PS50110">
    <property type="entry name" value="RESPONSE_REGULATORY"/>
    <property type="match status" value="1"/>
</dbReference>
<evidence type="ECO:0000313" key="7">
    <source>
        <dbReference type="Proteomes" id="UP001390339"/>
    </source>
</evidence>
<keyword evidence="7" id="KW-1185">Reference proteome</keyword>
<evidence type="ECO:0000256" key="3">
    <source>
        <dbReference type="PROSITE-ProRule" id="PRU00169"/>
    </source>
</evidence>
<comment type="caution">
    <text evidence="3">Lacks conserved residue(s) required for the propagation of feature annotation.</text>
</comment>
<dbReference type="Gene3D" id="3.40.50.2300">
    <property type="match status" value="1"/>
</dbReference>
<name>A0ABR2HRY0_9PEZI</name>
<proteinExistence type="predicted"/>
<dbReference type="CDD" id="cd17546">
    <property type="entry name" value="REC_hyHK_CKI1_RcsC-like"/>
    <property type="match status" value="1"/>
</dbReference>
<reference evidence="6 7" key="1">
    <citation type="journal article" date="2024" name="IMA Fungus">
        <title>Apiospora arundinis, a panoply of carbohydrate-active enzymes and secondary metabolites.</title>
        <authorList>
            <person name="Sorensen T."/>
            <person name="Petersen C."/>
            <person name="Muurmann A.T."/>
            <person name="Christiansen J.V."/>
            <person name="Brundto M.L."/>
            <person name="Overgaard C.K."/>
            <person name="Boysen A.T."/>
            <person name="Wollenberg R.D."/>
            <person name="Larsen T.O."/>
            <person name="Sorensen J.L."/>
            <person name="Nielsen K.L."/>
            <person name="Sondergaard T.E."/>
        </authorList>
    </citation>
    <scope>NUCLEOTIDE SEQUENCE [LARGE SCALE GENOMIC DNA]</scope>
    <source>
        <strain evidence="6 7">AAU 773</strain>
    </source>
</reference>
<feature type="domain" description="Response regulatory" evidence="5">
    <location>
        <begin position="24"/>
        <end position="146"/>
    </location>
</feature>
<evidence type="ECO:0000259" key="5">
    <source>
        <dbReference type="PROSITE" id="PS50110"/>
    </source>
</evidence>
<gene>
    <name evidence="6" type="ORF">PGQ11_014317</name>
</gene>
<evidence type="ECO:0000256" key="1">
    <source>
        <dbReference type="ARBA" id="ARBA00022553"/>
    </source>
</evidence>
<dbReference type="GO" id="GO:0016301">
    <property type="term" value="F:kinase activity"/>
    <property type="evidence" value="ECO:0007669"/>
    <property type="project" value="UniProtKB-KW"/>
</dbReference>
<sequence length="207" mass="23141">MSTTLAAGNNDALQGASPSPSEVRFLIVEHHGVSQMRYAQPFERIAHRTPARLRNGLLAVQAYKADPGAFRCILMAWSMPVMGGAEATKEIRAFEAKYQLRPCVIIAMIGSRHPAEGQRPIEVGCDAFVRKPLNPRRIMKLLFGDKRHNILQQRGSLTEEEAQSLSLSPRPPYIAPSQRSSSTRRKQARMQQMRTWSDCLGCNKDVV</sequence>
<organism evidence="6 7">
    <name type="scientific">Apiospora arundinis</name>
    <dbReference type="NCBI Taxonomy" id="335852"/>
    <lineage>
        <taxon>Eukaryota</taxon>
        <taxon>Fungi</taxon>
        <taxon>Dikarya</taxon>
        <taxon>Ascomycota</taxon>
        <taxon>Pezizomycotina</taxon>
        <taxon>Sordariomycetes</taxon>
        <taxon>Xylariomycetidae</taxon>
        <taxon>Amphisphaeriales</taxon>
        <taxon>Apiosporaceae</taxon>
        <taxon>Apiospora</taxon>
    </lineage>
</organism>
<dbReference type="PANTHER" id="PTHR45339">
    <property type="entry name" value="HYBRID SIGNAL TRANSDUCTION HISTIDINE KINASE J"/>
    <property type="match status" value="1"/>
</dbReference>
<dbReference type="EMBL" id="JAPCWZ010000009">
    <property type="protein sequence ID" value="KAK8851838.1"/>
    <property type="molecule type" value="Genomic_DNA"/>
</dbReference>
<dbReference type="SMART" id="SM00448">
    <property type="entry name" value="REC"/>
    <property type="match status" value="1"/>
</dbReference>